<sequence>MKKVRVNINQIGLVLKNDEFVEILSTGVYWFFKNEQVYIYEKGSQFNSPVDLNQLMQNQEVMDALEIVEVGDNEIVLQFEDKVFKCVLTAGKFAYWRGLRNYRFDKYD</sequence>
<feature type="non-terminal residue" evidence="1">
    <location>
        <position position="108"/>
    </location>
</feature>
<evidence type="ECO:0000313" key="2">
    <source>
        <dbReference type="Proteomes" id="UP001204144"/>
    </source>
</evidence>
<name>A0AAE3H3E4_9BACT</name>
<accession>A0AAE3H3E4</accession>
<protein>
    <submittedName>
        <fullName evidence="1">Slipin family protein</fullName>
    </submittedName>
</protein>
<organism evidence="1 2">
    <name type="scientific">Lacihabitans soyangensis</name>
    <dbReference type="NCBI Taxonomy" id="869394"/>
    <lineage>
        <taxon>Bacteria</taxon>
        <taxon>Pseudomonadati</taxon>
        <taxon>Bacteroidota</taxon>
        <taxon>Cytophagia</taxon>
        <taxon>Cytophagales</taxon>
        <taxon>Leadbetterellaceae</taxon>
        <taxon>Lacihabitans</taxon>
    </lineage>
</organism>
<dbReference type="AlphaFoldDB" id="A0AAE3H3E4"/>
<keyword evidence="2" id="KW-1185">Reference proteome</keyword>
<evidence type="ECO:0000313" key="1">
    <source>
        <dbReference type="EMBL" id="MCP9764207.1"/>
    </source>
</evidence>
<reference evidence="1 2" key="1">
    <citation type="submission" date="2018-11" db="EMBL/GenBank/DDBJ databases">
        <title>Novel bacteria species description.</title>
        <authorList>
            <person name="Han J.-H."/>
        </authorList>
    </citation>
    <scope>NUCLEOTIDE SEQUENCE [LARGE SCALE GENOMIC DNA]</scope>
    <source>
        <strain evidence="1 2">KCTC23259</strain>
    </source>
</reference>
<comment type="caution">
    <text evidence="1">The sequence shown here is derived from an EMBL/GenBank/DDBJ whole genome shotgun (WGS) entry which is preliminary data.</text>
</comment>
<gene>
    <name evidence="1" type="ORF">EGI31_14750</name>
</gene>
<dbReference type="EMBL" id="RJUF01000103">
    <property type="protein sequence ID" value="MCP9764207.1"/>
    <property type="molecule type" value="Genomic_DNA"/>
</dbReference>
<dbReference type="Proteomes" id="UP001204144">
    <property type="component" value="Unassembled WGS sequence"/>
</dbReference>
<proteinExistence type="predicted"/>